<evidence type="ECO:0000313" key="1">
    <source>
        <dbReference type="EMBL" id="JAI04783.1"/>
    </source>
</evidence>
<organism evidence="1">
    <name type="scientific">Anguilla anguilla</name>
    <name type="common">European freshwater eel</name>
    <name type="synonym">Muraena anguilla</name>
    <dbReference type="NCBI Taxonomy" id="7936"/>
    <lineage>
        <taxon>Eukaryota</taxon>
        <taxon>Metazoa</taxon>
        <taxon>Chordata</taxon>
        <taxon>Craniata</taxon>
        <taxon>Vertebrata</taxon>
        <taxon>Euteleostomi</taxon>
        <taxon>Actinopterygii</taxon>
        <taxon>Neopterygii</taxon>
        <taxon>Teleostei</taxon>
        <taxon>Anguilliformes</taxon>
        <taxon>Anguillidae</taxon>
        <taxon>Anguilla</taxon>
    </lineage>
</organism>
<sequence length="48" mass="5687">MPHLFYIETECQLKRPAEKTCHAQENTYPTAQNCECEKPELSLVKYDR</sequence>
<proteinExistence type="predicted"/>
<accession>A0A0E9XPX5</accession>
<dbReference type="EMBL" id="GBXM01003795">
    <property type="protein sequence ID" value="JAI04783.1"/>
    <property type="molecule type" value="Transcribed_RNA"/>
</dbReference>
<reference evidence="1" key="2">
    <citation type="journal article" date="2015" name="Fish Shellfish Immunol.">
        <title>Early steps in the European eel (Anguilla anguilla)-Vibrio vulnificus interaction in the gills: Role of the RtxA13 toxin.</title>
        <authorList>
            <person name="Callol A."/>
            <person name="Pajuelo D."/>
            <person name="Ebbesson L."/>
            <person name="Teles M."/>
            <person name="MacKenzie S."/>
            <person name="Amaro C."/>
        </authorList>
    </citation>
    <scope>NUCLEOTIDE SEQUENCE</scope>
</reference>
<reference evidence="1" key="1">
    <citation type="submission" date="2014-11" db="EMBL/GenBank/DDBJ databases">
        <authorList>
            <person name="Amaro Gonzalez C."/>
        </authorList>
    </citation>
    <scope>NUCLEOTIDE SEQUENCE</scope>
</reference>
<name>A0A0E9XPX5_ANGAN</name>
<dbReference type="AlphaFoldDB" id="A0A0E9XPX5"/>
<protein>
    <submittedName>
        <fullName evidence="1">Uncharacterized protein</fullName>
    </submittedName>
</protein>